<evidence type="ECO:0000313" key="3">
    <source>
        <dbReference type="Proteomes" id="UP000265520"/>
    </source>
</evidence>
<dbReference type="PANTHER" id="PTHR12956:SF24">
    <property type="entry name" value="TRANSMEMBRANE PROTEIN (DUF616)"/>
    <property type="match status" value="1"/>
</dbReference>
<proteinExistence type="predicted"/>
<dbReference type="PANTHER" id="PTHR12956">
    <property type="entry name" value="ALKALINE CERAMIDASE-RELATED"/>
    <property type="match status" value="1"/>
</dbReference>
<feature type="non-terminal residue" evidence="2">
    <location>
        <position position="114"/>
    </location>
</feature>
<dbReference type="InterPro" id="IPR006852">
    <property type="entry name" value="TOD1_MUCI70"/>
</dbReference>
<evidence type="ECO:0000313" key="2">
    <source>
        <dbReference type="EMBL" id="MCH81534.1"/>
    </source>
</evidence>
<gene>
    <name evidence="2" type="ORF">A2U01_0002323</name>
</gene>
<protein>
    <recommendedName>
        <fullName evidence="1">TOD1/MUCI70 glycosyltransferase-like domain-containing protein</fullName>
    </recommendedName>
</protein>
<sequence>MKLLNSTSQLVEPLESRKFARFNLQYAETEEKPLGVEQWTPRFAGHQSLEERENSFLARDQNIKCGFVKGPEGSPSTGFDMSEDDESYISRCHIAVISCIFGNSDRLRTPATKT</sequence>
<feature type="domain" description="TOD1/MUCI70 glycosyltransferase-like" evidence="1">
    <location>
        <begin position="24"/>
        <end position="111"/>
    </location>
</feature>
<reference evidence="2 3" key="1">
    <citation type="journal article" date="2018" name="Front. Plant Sci.">
        <title>Red Clover (Trifolium pratense) and Zigzag Clover (T. medium) - A Picture of Genomic Similarities and Differences.</title>
        <authorList>
            <person name="Dluhosova J."/>
            <person name="Istvanek J."/>
            <person name="Nedelnik J."/>
            <person name="Repkova J."/>
        </authorList>
    </citation>
    <scope>NUCLEOTIDE SEQUENCE [LARGE SCALE GENOMIC DNA]</scope>
    <source>
        <strain evidence="3">cv. 10/8</strain>
        <tissue evidence="2">Leaf</tissue>
    </source>
</reference>
<evidence type="ECO:0000259" key="1">
    <source>
        <dbReference type="Pfam" id="PF04765"/>
    </source>
</evidence>
<comment type="caution">
    <text evidence="2">The sequence shown here is derived from an EMBL/GenBank/DDBJ whole genome shotgun (WGS) entry which is preliminary data.</text>
</comment>
<keyword evidence="3" id="KW-1185">Reference proteome</keyword>
<organism evidence="2 3">
    <name type="scientific">Trifolium medium</name>
    <dbReference type="NCBI Taxonomy" id="97028"/>
    <lineage>
        <taxon>Eukaryota</taxon>
        <taxon>Viridiplantae</taxon>
        <taxon>Streptophyta</taxon>
        <taxon>Embryophyta</taxon>
        <taxon>Tracheophyta</taxon>
        <taxon>Spermatophyta</taxon>
        <taxon>Magnoliopsida</taxon>
        <taxon>eudicotyledons</taxon>
        <taxon>Gunneridae</taxon>
        <taxon>Pentapetalae</taxon>
        <taxon>rosids</taxon>
        <taxon>fabids</taxon>
        <taxon>Fabales</taxon>
        <taxon>Fabaceae</taxon>
        <taxon>Papilionoideae</taxon>
        <taxon>50 kb inversion clade</taxon>
        <taxon>NPAAA clade</taxon>
        <taxon>Hologalegina</taxon>
        <taxon>IRL clade</taxon>
        <taxon>Trifolieae</taxon>
        <taxon>Trifolium</taxon>
    </lineage>
</organism>
<dbReference type="Proteomes" id="UP000265520">
    <property type="component" value="Unassembled WGS sequence"/>
</dbReference>
<accession>A0A392M567</accession>
<name>A0A392M567_9FABA</name>
<dbReference type="AlphaFoldDB" id="A0A392M567"/>
<dbReference type="InterPro" id="IPR048354">
    <property type="entry name" value="TOD1_MUCI70_glycTrfase_dom"/>
</dbReference>
<dbReference type="EMBL" id="LXQA010002414">
    <property type="protein sequence ID" value="MCH81534.1"/>
    <property type="molecule type" value="Genomic_DNA"/>
</dbReference>
<dbReference type="Pfam" id="PF04765">
    <property type="entry name" value="TOD1_MUCI70"/>
    <property type="match status" value="1"/>
</dbReference>